<accession>A0A5E7I6J4</accession>
<sequence length="75" mass="8016">MPLTEKELMERDAKRNIGEELLASILEVKAGSLANAAVGASSLLHRQPSAPTFSETYCRTEVMTVESVGVNGRPG</sequence>
<protein>
    <submittedName>
        <fullName evidence="1">Uncharacterized protein</fullName>
    </submittedName>
</protein>
<dbReference type="AlphaFoldDB" id="A0A5E7I6J4"/>
<gene>
    <name evidence="1" type="ORF">PS862_01295</name>
</gene>
<dbReference type="EMBL" id="CABVII010000004">
    <property type="protein sequence ID" value="VVO70157.1"/>
    <property type="molecule type" value="Genomic_DNA"/>
</dbReference>
<name>A0A5E7I6J4_PSEFL</name>
<dbReference type="Proteomes" id="UP000385207">
    <property type="component" value="Unassembled WGS sequence"/>
</dbReference>
<proteinExistence type="predicted"/>
<evidence type="ECO:0000313" key="2">
    <source>
        <dbReference type="Proteomes" id="UP000385207"/>
    </source>
</evidence>
<evidence type="ECO:0000313" key="1">
    <source>
        <dbReference type="EMBL" id="VVO70157.1"/>
    </source>
</evidence>
<organism evidence="1 2">
    <name type="scientific">Pseudomonas fluorescens</name>
    <dbReference type="NCBI Taxonomy" id="294"/>
    <lineage>
        <taxon>Bacteria</taxon>
        <taxon>Pseudomonadati</taxon>
        <taxon>Pseudomonadota</taxon>
        <taxon>Gammaproteobacteria</taxon>
        <taxon>Pseudomonadales</taxon>
        <taxon>Pseudomonadaceae</taxon>
        <taxon>Pseudomonas</taxon>
    </lineage>
</organism>
<reference evidence="1 2" key="1">
    <citation type="submission" date="2019-09" db="EMBL/GenBank/DDBJ databases">
        <authorList>
            <person name="Chandra G."/>
            <person name="Truman W A."/>
        </authorList>
    </citation>
    <scope>NUCLEOTIDE SEQUENCE [LARGE SCALE GENOMIC DNA]</scope>
    <source>
        <strain evidence="1">PS862</strain>
    </source>
</reference>